<evidence type="ECO:0000313" key="2">
    <source>
        <dbReference type="EMBL" id="KAI0507954.1"/>
    </source>
</evidence>
<dbReference type="Proteomes" id="UP000829196">
    <property type="component" value="Unassembled WGS sequence"/>
</dbReference>
<accession>A0A8T3BAQ1</accession>
<name>A0A8T3BAQ1_DENNO</name>
<evidence type="ECO:0000256" key="1">
    <source>
        <dbReference type="SAM" id="MobiDB-lite"/>
    </source>
</evidence>
<proteinExistence type="predicted"/>
<feature type="region of interest" description="Disordered" evidence="1">
    <location>
        <begin position="39"/>
        <end position="74"/>
    </location>
</feature>
<protein>
    <submittedName>
        <fullName evidence="2">Uncharacterized protein</fullName>
    </submittedName>
</protein>
<gene>
    <name evidence="2" type="ORF">KFK09_014082</name>
</gene>
<evidence type="ECO:0000313" key="3">
    <source>
        <dbReference type="Proteomes" id="UP000829196"/>
    </source>
</evidence>
<comment type="caution">
    <text evidence="2">The sequence shown here is derived from an EMBL/GenBank/DDBJ whole genome shotgun (WGS) entry which is preliminary data.</text>
</comment>
<reference evidence="2" key="1">
    <citation type="journal article" date="2022" name="Front. Genet.">
        <title>Chromosome-Scale Assembly of the Dendrobium nobile Genome Provides Insights Into the Molecular Mechanism of the Biosynthesis of the Medicinal Active Ingredient of Dendrobium.</title>
        <authorList>
            <person name="Xu Q."/>
            <person name="Niu S.-C."/>
            <person name="Li K.-L."/>
            <person name="Zheng P.-J."/>
            <person name="Zhang X.-J."/>
            <person name="Jia Y."/>
            <person name="Liu Y."/>
            <person name="Niu Y.-X."/>
            <person name="Yu L.-H."/>
            <person name="Chen D.-F."/>
            <person name="Zhang G.-Q."/>
        </authorList>
    </citation>
    <scope>NUCLEOTIDE SEQUENCE</scope>
    <source>
        <tissue evidence="2">Leaf</tissue>
    </source>
</reference>
<sequence length="74" mass="7931">MTSCFHLGASSFKPATESLFLLYHSQTRAFILIIRSTSTDIRTPSPSPNSMPVAAEPHPNLRSSSPSPLAADST</sequence>
<feature type="compositionally biased region" description="Polar residues" evidence="1">
    <location>
        <begin position="61"/>
        <end position="74"/>
    </location>
</feature>
<dbReference type="EMBL" id="JAGYWB010000010">
    <property type="protein sequence ID" value="KAI0507954.1"/>
    <property type="molecule type" value="Genomic_DNA"/>
</dbReference>
<organism evidence="2 3">
    <name type="scientific">Dendrobium nobile</name>
    <name type="common">Orchid</name>
    <dbReference type="NCBI Taxonomy" id="94219"/>
    <lineage>
        <taxon>Eukaryota</taxon>
        <taxon>Viridiplantae</taxon>
        <taxon>Streptophyta</taxon>
        <taxon>Embryophyta</taxon>
        <taxon>Tracheophyta</taxon>
        <taxon>Spermatophyta</taxon>
        <taxon>Magnoliopsida</taxon>
        <taxon>Liliopsida</taxon>
        <taxon>Asparagales</taxon>
        <taxon>Orchidaceae</taxon>
        <taxon>Epidendroideae</taxon>
        <taxon>Malaxideae</taxon>
        <taxon>Dendrobiinae</taxon>
        <taxon>Dendrobium</taxon>
    </lineage>
</organism>
<dbReference type="AlphaFoldDB" id="A0A8T3BAQ1"/>
<keyword evidence="3" id="KW-1185">Reference proteome</keyword>
<feature type="compositionally biased region" description="Polar residues" evidence="1">
    <location>
        <begin position="39"/>
        <end position="50"/>
    </location>
</feature>